<sequence>MMGIMRPEATRPQRTARTRVSDCWPNSLSSFSRRRRAAVLTRYLKGSATLSTTALTMASRTQESETSPELDLVRITLPTLPSVPLLSAPSVFNVGARRLYDYSPTAILKMGTDEGEGVMTALARSILGPVVPEVLGVVTVPHLHPRARHGLLLARQPGTPLVTIWPSLQPMQRADVKNKLCDLVLRMRKRQFSYYGRPGGLPYTTDTECGTAQHTFCTTRTEWNESRIRALQTVAPSIDIDEPRRLALEQMQKETICDDRPVLTHGDLSSRNILVHPDTLEVTGFLDWEMANVMPAYFEYVLARLSGGHQAEWRKELLDVLKNVLRVEAQNRAAQQTSVEDGGSAGDEEYGRALKAWNRLVDVERSAQEYSDRCYWTFEDNSQ</sequence>
<proteinExistence type="predicted"/>
<reference evidence="2 3" key="1">
    <citation type="journal article" date="2021" name="Environ. Microbiol.">
        <title>Gene family expansions and transcriptome signatures uncover fungal adaptations to wood decay.</title>
        <authorList>
            <person name="Hage H."/>
            <person name="Miyauchi S."/>
            <person name="Viragh M."/>
            <person name="Drula E."/>
            <person name="Min B."/>
            <person name="Chaduli D."/>
            <person name="Navarro D."/>
            <person name="Favel A."/>
            <person name="Norest M."/>
            <person name="Lesage-Meessen L."/>
            <person name="Balint B."/>
            <person name="Merenyi Z."/>
            <person name="de Eugenio L."/>
            <person name="Morin E."/>
            <person name="Martinez A.T."/>
            <person name="Baldrian P."/>
            <person name="Stursova M."/>
            <person name="Martinez M.J."/>
            <person name="Novotny C."/>
            <person name="Magnuson J.K."/>
            <person name="Spatafora J.W."/>
            <person name="Maurice S."/>
            <person name="Pangilinan J."/>
            <person name="Andreopoulos W."/>
            <person name="LaButti K."/>
            <person name="Hundley H."/>
            <person name="Na H."/>
            <person name="Kuo A."/>
            <person name="Barry K."/>
            <person name="Lipzen A."/>
            <person name="Henrissat B."/>
            <person name="Riley R."/>
            <person name="Ahrendt S."/>
            <person name="Nagy L.G."/>
            <person name="Grigoriev I.V."/>
            <person name="Martin F."/>
            <person name="Rosso M.N."/>
        </authorList>
    </citation>
    <scope>NUCLEOTIDE SEQUENCE [LARGE SCALE GENOMIC DNA]</scope>
    <source>
        <strain evidence="2 3">CIRM-BRFM 1785</strain>
    </source>
</reference>
<dbReference type="PANTHER" id="PTHR21310">
    <property type="entry name" value="AMINOGLYCOSIDE PHOSPHOTRANSFERASE-RELATED-RELATED"/>
    <property type="match status" value="1"/>
</dbReference>
<evidence type="ECO:0000313" key="3">
    <source>
        <dbReference type="Proteomes" id="UP000814176"/>
    </source>
</evidence>
<accession>A0ABQ8KJR9</accession>
<protein>
    <recommendedName>
        <fullName evidence="1">Aminoglycoside phosphotransferase domain-containing protein</fullName>
    </recommendedName>
</protein>
<dbReference type="RefSeq" id="XP_047779870.1">
    <property type="nucleotide sequence ID" value="XM_047923501.1"/>
</dbReference>
<dbReference type="Pfam" id="PF01636">
    <property type="entry name" value="APH"/>
    <property type="match status" value="1"/>
</dbReference>
<comment type="caution">
    <text evidence="2">The sequence shown here is derived from an EMBL/GenBank/DDBJ whole genome shotgun (WGS) entry which is preliminary data.</text>
</comment>
<dbReference type="InterPro" id="IPR002575">
    <property type="entry name" value="Aminoglycoside_PTrfase"/>
</dbReference>
<feature type="domain" description="Aminoglycoside phosphotransferase" evidence="1">
    <location>
        <begin position="118"/>
        <end position="319"/>
    </location>
</feature>
<dbReference type="GeneID" id="72004233"/>
<dbReference type="InterPro" id="IPR011009">
    <property type="entry name" value="Kinase-like_dom_sf"/>
</dbReference>
<dbReference type="EMBL" id="JADCUA010000008">
    <property type="protein sequence ID" value="KAH9837832.1"/>
    <property type="molecule type" value="Genomic_DNA"/>
</dbReference>
<evidence type="ECO:0000313" key="2">
    <source>
        <dbReference type="EMBL" id="KAH9837832.1"/>
    </source>
</evidence>
<organism evidence="2 3">
    <name type="scientific">Rhodofomes roseus</name>
    <dbReference type="NCBI Taxonomy" id="34475"/>
    <lineage>
        <taxon>Eukaryota</taxon>
        <taxon>Fungi</taxon>
        <taxon>Dikarya</taxon>
        <taxon>Basidiomycota</taxon>
        <taxon>Agaricomycotina</taxon>
        <taxon>Agaricomycetes</taxon>
        <taxon>Polyporales</taxon>
        <taxon>Rhodofomes</taxon>
    </lineage>
</organism>
<dbReference type="SUPFAM" id="SSF56112">
    <property type="entry name" value="Protein kinase-like (PK-like)"/>
    <property type="match status" value="1"/>
</dbReference>
<dbReference type="PANTHER" id="PTHR21310:SF15">
    <property type="entry name" value="AMINOGLYCOSIDE PHOSPHOTRANSFERASE DOMAIN-CONTAINING PROTEIN"/>
    <property type="match status" value="1"/>
</dbReference>
<dbReference type="Gene3D" id="3.90.1200.10">
    <property type="match status" value="1"/>
</dbReference>
<gene>
    <name evidence="2" type="ORF">C8Q71DRAFT_754732</name>
</gene>
<evidence type="ECO:0000259" key="1">
    <source>
        <dbReference type="Pfam" id="PF01636"/>
    </source>
</evidence>
<name>A0ABQ8KJR9_9APHY</name>
<dbReference type="InterPro" id="IPR051678">
    <property type="entry name" value="AGP_Transferase"/>
</dbReference>
<keyword evidence="3" id="KW-1185">Reference proteome</keyword>
<dbReference type="Proteomes" id="UP000814176">
    <property type="component" value="Unassembled WGS sequence"/>
</dbReference>